<dbReference type="Proteomes" id="UP000242146">
    <property type="component" value="Unassembled WGS sequence"/>
</dbReference>
<dbReference type="InterPro" id="IPR013087">
    <property type="entry name" value="Znf_C2H2_type"/>
</dbReference>
<evidence type="ECO:0000313" key="3">
    <source>
        <dbReference type="EMBL" id="ORX60576.1"/>
    </source>
</evidence>
<comment type="caution">
    <text evidence="3">The sequence shown here is derived from an EMBL/GenBank/DDBJ whole genome shotgun (WGS) entry which is preliminary data.</text>
</comment>
<gene>
    <name evidence="3" type="ORF">DM01DRAFT_1332712</name>
</gene>
<feature type="region of interest" description="Disordered" evidence="1">
    <location>
        <begin position="1"/>
        <end position="139"/>
    </location>
</feature>
<name>A0A1X2GST3_9FUNG</name>
<reference evidence="3 4" key="1">
    <citation type="submission" date="2016-07" db="EMBL/GenBank/DDBJ databases">
        <title>Pervasive Adenine N6-methylation of Active Genes in Fungi.</title>
        <authorList>
            <consortium name="DOE Joint Genome Institute"/>
            <person name="Mondo S.J."/>
            <person name="Dannebaum R.O."/>
            <person name="Kuo R.C."/>
            <person name="Labutti K."/>
            <person name="Haridas S."/>
            <person name="Kuo A."/>
            <person name="Salamov A."/>
            <person name="Ahrendt S.R."/>
            <person name="Lipzen A."/>
            <person name="Sullivan W."/>
            <person name="Andreopoulos W.B."/>
            <person name="Clum A."/>
            <person name="Lindquist E."/>
            <person name="Daum C."/>
            <person name="Ramamoorthy G.K."/>
            <person name="Gryganskyi A."/>
            <person name="Culley D."/>
            <person name="Magnuson J.K."/>
            <person name="James T.Y."/>
            <person name="O'Malley M.A."/>
            <person name="Stajich J.E."/>
            <person name="Spatafora J.W."/>
            <person name="Visel A."/>
            <person name="Grigoriev I.V."/>
        </authorList>
    </citation>
    <scope>NUCLEOTIDE SEQUENCE [LARGE SCALE GENOMIC DNA]</scope>
    <source>
        <strain evidence="3 4">NRRL 3301</strain>
    </source>
</reference>
<dbReference type="OrthoDB" id="2152896at2759"/>
<organism evidence="3 4">
    <name type="scientific">Hesseltinella vesiculosa</name>
    <dbReference type="NCBI Taxonomy" id="101127"/>
    <lineage>
        <taxon>Eukaryota</taxon>
        <taxon>Fungi</taxon>
        <taxon>Fungi incertae sedis</taxon>
        <taxon>Mucoromycota</taxon>
        <taxon>Mucoromycotina</taxon>
        <taxon>Mucoromycetes</taxon>
        <taxon>Mucorales</taxon>
        <taxon>Cunninghamellaceae</taxon>
        <taxon>Hesseltinella</taxon>
    </lineage>
</organism>
<feature type="domain" description="C2H2-type" evidence="2">
    <location>
        <begin position="209"/>
        <end position="229"/>
    </location>
</feature>
<dbReference type="PROSITE" id="PS00028">
    <property type="entry name" value="ZINC_FINGER_C2H2_1"/>
    <property type="match status" value="1"/>
</dbReference>
<evidence type="ECO:0000259" key="2">
    <source>
        <dbReference type="PROSITE" id="PS00028"/>
    </source>
</evidence>
<protein>
    <recommendedName>
        <fullName evidence="2">C2H2-type domain-containing protein</fullName>
    </recommendedName>
</protein>
<dbReference type="EMBL" id="MCGT01000004">
    <property type="protein sequence ID" value="ORX60576.1"/>
    <property type="molecule type" value="Genomic_DNA"/>
</dbReference>
<evidence type="ECO:0000313" key="4">
    <source>
        <dbReference type="Proteomes" id="UP000242146"/>
    </source>
</evidence>
<proteinExistence type="predicted"/>
<evidence type="ECO:0000256" key="1">
    <source>
        <dbReference type="SAM" id="MobiDB-lite"/>
    </source>
</evidence>
<keyword evidence="4" id="KW-1185">Reference proteome</keyword>
<feature type="compositionally biased region" description="Low complexity" evidence="1">
    <location>
        <begin position="12"/>
        <end position="22"/>
    </location>
</feature>
<accession>A0A1X2GST3</accession>
<sequence length="269" mass="29410">MSEAMSLPPPSSLFGSSSVYPPKQTGGADRPMYILPPPQGLPFTKPTKEHTSYATPTPSPPSHASQYYQASHGSPPPASVPCLSSAMPSSSNDHLESPPLTHQDPYLPTPVSTPVDESSPPKVERRKRKTKKQMQEHQNNPYYKVMALTTKKKKKIDDISAAAATLTSFTQSAVLVDRKRKQKFLPVSGSLEEGCLETEDCAGNGKYVCPHCGLTYQHGICLQRHTWDHTLGWSNRPTGSNKRQQVQVLEAAHILMEIATKGVPVTLVD</sequence>
<dbReference type="AlphaFoldDB" id="A0A1X2GST3"/>